<gene>
    <name evidence="2" type="ordered locus">Spiaf_2791</name>
</gene>
<dbReference type="AlphaFoldDB" id="H9UMS2"/>
<feature type="domain" description="BPL/LPL catalytic" evidence="1">
    <location>
        <begin position="38"/>
        <end position="234"/>
    </location>
</feature>
<dbReference type="Pfam" id="PF21948">
    <property type="entry name" value="LplA-B_cat"/>
    <property type="match status" value="1"/>
</dbReference>
<dbReference type="RefSeq" id="WP_014456797.1">
    <property type="nucleotide sequence ID" value="NC_017098.1"/>
</dbReference>
<accession>H9UMS2</accession>
<protein>
    <submittedName>
        <fullName evidence="2">Lipoate-protein ligase A</fullName>
    </submittedName>
</protein>
<evidence type="ECO:0000313" key="2">
    <source>
        <dbReference type="EMBL" id="AFG38815.1"/>
    </source>
</evidence>
<dbReference type="PANTHER" id="PTHR43679">
    <property type="entry name" value="OCTANOYLTRANSFERASE LIPM-RELATED"/>
    <property type="match status" value="1"/>
</dbReference>
<keyword evidence="3" id="KW-1185">Reference proteome</keyword>
<dbReference type="Proteomes" id="UP000007383">
    <property type="component" value="Chromosome"/>
</dbReference>
<dbReference type="STRING" id="889378.Spiaf_2791"/>
<evidence type="ECO:0000313" key="3">
    <source>
        <dbReference type="Proteomes" id="UP000007383"/>
    </source>
</evidence>
<evidence type="ECO:0000259" key="1">
    <source>
        <dbReference type="PROSITE" id="PS51733"/>
    </source>
</evidence>
<reference evidence="3" key="1">
    <citation type="journal article" date="2013" name="Stand. Genomic Sci.">
        <title>Complete genome sequence of the halophilic bacterium Spirochaeta africana type strain (Z-7692(T)) from the alkaline Lake Magadi in the East African Rift.</title>
        <authorList>
            <person name="Liolos K."/>
            <person name="Abt B."/>
            <person name="Scheuner C."/>
            <person name="Teshima H."/>
            <person name="Held B."/>
            <person name="Lapidus A."/>
            <person name="Nolan M."/>
            <person name="Lucas S."/>
            <person name="Deshpande S."/>
            <person name="Cheng J.F."/>
            <person name="Tapia R."/>
            <person name="Goodwin L.A."/>
            <person name="Pitluck S."/>
            <person name="Pagani I."/>
            <person name="Ivanova N."/>
            <person name="Mavromatis K."/>
            <person name="Mikhailova N."/>
            <person name="Huntemann M."/>
            <person name="Pati A."/>
            <person name="Chen A."/>
            <person name="Palaniappan K."/>
            <person name="Land M."/>
            <person name="Rohde M."/>
            <person name="Tindall B.J."/>
            <person name="Detter J.C."/>
            <person name="Goker M."/>
            <person name="Bristow J."/>
            <person name="Eisen J.A."/>
            <person name="Markowitz V."/>
            <person name="Hugenholtz P."/>
            <person name="Woyke T."/>
            <person name="Klenk H.P."/>
            <person name="Kyrpides N.C."/>
        </authorList>
    </citation>
    <scope>NUCLEOTIDE SEQUENCE</scope>
    <source>
        <strain evidence="3">ATCC 700263 / DSM 8902 / Z-7692</strain>
    </source>
</reference>
<keyword evidence="2" id="KW-0436">Ligase</keyword>
<dbReference type="GO" id="GO:0016874">
    <property type="term" value="F:ligase activity"/>
    <property type="evidence" value="ECO:0007669"/>
    <property type="project" value="UniProtKB-KW"/>
</dbReference>
<dbReference type="Gene3D" id="3.30.930.10">
    <property type="entry name" value="Bira Bifunctional Protein, Domain 2"/>
    <property type="match status" value="1"/>
</dbReference>
<dbReference type="OrthoDB" id="9788148at2"/>
<dbReference type="HOGENOM" id="CLU_022986_5_0_12"/>
<dbReference type="CDD" id="cd16443">
    <property type="entry name" value="LplA"/>
    <property type="match status" value="1"/>
</dbReference>
<dbReference type="PROSITE" id="PS51733">
    <property type="entry name" value="BPL_LPL_CATALYTIC"/>
    <property type="match status" value="1"/>
</dbReference>
<sequence>MNRTYTPSRIWRWIDTGAVPGADAMAIDEALLRSFTAGNQLPLFRLYGWKDPTISIGRFQRWDEDIDLAACRRAGVPLIRRITGGGAIYHDCEVTYSLVCSRYEFGKMTVKESYRRICSFLIAVYRGLGLEADFAVDAAAADPTLGQKTVHCFAGREAYDVLVRQHDGSLQKLGGNAQRRLGDIVFQHGSIPLELRLQQQERLFTAHALPDPQRVTDLAGAVSPVLEAGVGLGRRIQQEFAAALGIEWENQPLTEAETADAAWLAEHKYRQDSWNRDAQDPLRRQ</sequence>
<dbReference type="InterPro" id="IPR045864">
    <property type="entry name" value="aa-tRNA-synth_II/BPL/LPL"/>
</dbReference>
<organism evidence="2 3">
    <name type="scientific">Spirochaeta africana (strain ATCC 700263 / DSM 8902 / Z-7692)</name>
    <dbReference type="NCBI Taxonomy" id="889378"/>
    <lineage>
        <taxon>Bacteria</taxon>
        <taxon>Pseudomonadati</taxon>
        <taxon>Spirochaetota</taxon>
        <taxon>Spirochaetia</taxon>
        <taxon>Spirochaetales</taxon>
        <taxon>Spirochaetaceae</taxon>
        <taxon>Spirochaeta</taxon>
    </lineage>
</organism>
<name>H9UMS2_SPIAZ</name>
<dbReference type="SUPFAM" id="SSF55681">
    <property type="entry name" value="Class II aaRS and biotin synthetases"/>
    <property type="match status" value="1"/>
</dbReference>
<dbReference type="InterPro" id="IPR050664">
    <property type="entry name" value="Octanoyltrans_LipM/LipL"/>
</dbReference>
<dbReference type="KEGG" id="sfc:Spiaf_2791"/>
<dbReference type="eggNOG" id="COG0095">
    <property type="taxonomic scope" value="Bacteria"/>
</dbReference>
<dbReference type="PANTHER" id="PTHR43679:SF2">
    <property type="entry name" value="OCTANOYL-[GCVH]:PROTEIN N-OCTANOYLTRANSFERASE"/>
    <property type="match status" value="1"/>
</dbReference>
<dbReference type="PATRIC" id="fig|889378.3.peg.2763"/>
<proteinExistence type="predicted"/>
<dbReference type="InterPro" id="IPR004143">
    <property type="entry name" value="BPL_LPL_catalytic"/>
</dbReference>
<dbReference type="EMBL" id="CP003282">
    <property type="protein sequence ID" value="AFG38815.1"/>
    <property type="molecule type" value="Genomic_DNA"/>
</dbReference>